<dbReference type="Gene3D" id="3.10.450.50">
    <property type="match status" value="1"/>
</dbReference>
<dbReference type="InterPro" id="IPR032710">
    <property type="entry name" value="NTF2-like_dom_sf"/>
</dbReference>
<keyword evidence="1" id="KW-0732">Signal</keyword>
<feature type="signal peptide" evidence="1">
    <location>
        <begin position="1"/>
        <end position="28"/>
    </location>
</feature>
<sequence>MAYPTFLIRALLAPLALTLLLTGCASRAADQQQGYSHLYEQGLRTQQGASPVSDQALQRFIDLYSPIDADYIEAHLDDVYAPDLYFNDTLATIYDRETLKAHMLKTAERLDYMNLDVQQTWRDGEDVFLRWIMETHFSIMGSEREARTIGISQLRFDDQGRVIFHQDFWDSSQGLDQHLPILGTVTRWLREHP</sequence>
<evidence type="ECO:0000256" key="1">
    <source>
        <dbReference type="SAM" id="SignalP"/>
    </source>
</evidence>
<dbReference type="Pfam" id="PF10184">
    <property type="entry name" value="DUF2358"/>
    <property type="match status" value="1"/>
</dbReference>
<dbReference type="InterPro" id="IPR018790">
    <property type="entry name" value="DUF2358"/>
</dbReference>
<dbReference type="AlphaFoldDB" id="A0A9Q3UJ96"/>
<proteinExistence type="predicted"/>
<dbReference type="Proteomes" id="UP001108027">
    <property type="component" value="Unassembled WGS sequence"/>
</dbReference>
<reference evidence="2" key="1">
    <citation type="submission" date="2021-10" db="EMBL/GenBank/DDBJ databases">
        <title>The diversity and Nitrogen Metabolism of Culturable Nitrate-Utilizing Bacteria Within the Oxygen Minimum Zone of the Changjiang (Yangtze River)Estuary.</title>
        <authorList>
            <person name="Zhang D."/>
            <person name="Zheng J."/>
            <person name="Liu S."/>
            <person name="He W."/>
        </authorList>
    </citation>
    <scope>NUCLEOTIDE SEQUENCE</scope>
    <source>
        <strain evidence="2">FXH-223</strain>
    </source>
</reference>
<dbReference type="RefSeq" id="WP_228233341.1">
    <property type="nucleotide sequence ID" value="NZ_ARXL01000002.1"/>
</dbReference>
<protein>
    <submittedName>
        <fullName evidence="2">Nuclear transport factor 2 family protein</fullName>
    </submittedName>
</protein>
<accession>A0A9Q3UJ96</accession>
<keyword evidence="3" id="KW-1185">Reference proteome</keyword>
<dbReference type="EMBL" id="JAJGNA010000004">
    <property type="protein sequence ID" value="MCC4308007.1"/>
    <property type="molecule type" value="Genomic_DNA"/>
</dbReference>
<evidence type="ECO:0000313" key="2">
    <source>
        <dbReference type="EMBL" id="MCC4308007.1"/>
    </source>
</evidence>
<organism evidence="2 3">
    <name type="scientific">Alloalcanivorax marinus</name>
    <dbReference type="NCBI Taxonomy" id="1177169"/>
    <lineage>
        <taxon>Bacteria</taxon>
        <taxon>Pseudomonadati</taxon>
        <taxon>Pseudomonadota</taxon>
        <taxon>Gammaproteobacteria</taxon>
        <taxon>Oceanospirillales</taxon>
        <taxon>Alcanivoracaceae</taxon>
        <taxon>Alloalcanivorax</taxon>
    </lineage>
</organism>
<comment type="caution">
    <text evidence="2">The sequence shown here is derived from an EMBL/GenBank/DDBJ whole genome shotgun (WGS) entry which is preliminary data.</text>
</comment>
<evidence type="ECO:0000313" key="3">
    <source>
        <dbReference type="Proteomes" id="UP001108027"/>
    </source>
</evidence>
<gene>
    <name evidence="2" type="ORF">LL252_05435</name>
</gene>
<dbReference type="SUPFAM" id="SSF54427">
    <property type="entry name" value="NTF2-like"/>
    <property type="match status" value="1"/>
</dbReference>
<name>A0A9Q3UJ96_9GAMM</name>
<feature type="chain" id="PRO_5040454751" evidence="1">
    <location>
        <begin position="29"/>
        <end position="193"/>
    </location>
</feature>